<dbReference type="EMBL" id="CP018477">
    <property type="protein sequence ID" value="ASV76979.1"/>
    <property type="molecule type" value="Genomic_DNA"/>
</dbReference>
<dbReference type="KEGG" id="ttf:THTE_4378"/>
<organism evidence="1 2">
    <name type="scientific">Thermogutta terrifontis</name>
    <dbReference type="NCBI Taxonomy" id="1331910"/>
    <lineage>
        <taxon>Bacteria</taxon>
        <taxon>Pseudomonadati</taxon>
        <taxon>Planctomycetota</taxon>
        <taxon>Planctomycetia</taxon>
        <taxon>Pirellulales</taxon>
        <taxon>Thermoguttaceae</taxon>
        <taxon>Thermogutta</taxon>
    </lineage>
</organism>
<evidence type="ECO:0000313" key="2">
    <source>
        <dbReference type="Proteomes" id="UP000215086"/>
    </source>
</evidence>
<dbReference type="Proteomes" id="UP000215086">
    <property type="component" value="Chromosome"/>
</dbReference>
<sequence length="45" mass="5010">MLIQRDLYNLWGQRGLTEKGHFGGTPAMYMFDAGGDSSHTFSLSD</sequence>
<dbReference type="AlphaFoldDB" id="A0A286RLZ0"/>
<gene>
    <name evidence="1" type="ORF">THTE_4378</name>
</gene>
<reference evidence="1 2" key="1">
    <citation type="journal article" name="Front. Microbiol.">
        <title>Sugar Metabolism of the First Thermophilic Planctomycete Thermogutta terrifontis: Comparative Genomic and Transcriptomic Approaches.</title>
        <authorList>
            <person name="Elcheninov A.G."/>
            <person name="Menzel P."/>
            <person name="Gudbergsdottir S.R."/>
            <person name="Slesarev A.I."/>
            <person name="Kadnikov V.V."/>
            <person name="Krogh A."/>
            <person name="Bonch-Osmolovskaya E.A."/>
            <person name="Peng X."/>
            <person name="Kublanov I.V."/>
        </authorList>
    </citation>
    <scope>NUCLEOTIDE SEQUENCE [LARGE SCALE GENOMIC DNA]</scope>
    <source>
        <strain evidence="1 2">R1</strain>
    </source>
</reference>
<protein>
    <submittedName>
        <fullName evidence="1">Uncharacterized protein</fullName>
    </submittedName>
</protein>
<evidence type="ECO:0000313" key="1">
    <source>
        <dbReference type="EMBL" id="ASV76979.1"/>
    </source>
</evidence>
<proteinExistence type="predicted"/>
<name>A0A286RLZ0_9BACT</name>
<keyword evidence="2" id="KW-1185">Reference proteome</keyword>
<accession>A0A286RLZ0</accession>